<keyword evidence="11" id="KW-1185">Reference proteome</keyword>
<feature type="binding site" evidence="8">
    <location>
        <position position="324"/>
    </location>
    <ligand>
        <name>Mn(2+)</name>
        <dbReference type="ChEBI" id="CHEBI:29035"/>
        <label>1</label>
    </ligand>
</feature>
<proteinExistence type="inferred from homology"/>
<evidence type="ECO:0000259" key="9">
    <source>
        <dbReference type="PROSITE" id="PS00631"/>
    </source>
</evidence>
<dbReference type="EC" id="3.4.11.10" evidence="8"/>
<dbReference type="Gene3D" id="3.40.630.10">
    <property type="entry name" value="Zn peptidases"/>
    <property type="match status" value="1"/>
</dbReference>
<dbReference type="GO" id="GO:0005737">
    <property type="term" value="C:cytoplasm"/>
    <property type="evidence" value="ECO:0007669"/>
    <property type="project" value="UniProtKB-SubCell"/>
</dbReference>
<feature type="binding site" evidence="8">
    <location>
        <position position="326"/>
    </location>
    <ligand>
        <name>Mn(2+)</name>
        <dbReference type="ChEBI" id="CHEBI:29035"/>
        <label>2</label>
    </ligand>
</feature>
<comment type="cofactor">
    <cofactor evidence="8">
        <name>Mn(2+)</name>
        <dbReference type="ChEBI" id="CHEBI:29035"/>
    </cofactor>
    <text evidence="8">Binds 2 manganese ions per subunit.</text>
</comment>
<feature type="binding site" evidence="8">
    <location>
        <position position="265"/>
    </location>
    <ligand>
        <name>Mn(2+)</name>
        <dbReference type="ChEBI" id="CHEBI:29035"/>
        <label>2</label>
    </ligand>
</feature>
<dbReference type="KEGG" id="kyr:CVV65_07410"/>
<feature type="active site" evidence="8">
    <location>
        <position position="328"/>
    </location>
</feature>
<comment type="subcellular location">
    <subcellularLocation>
        <location evidence="8">Cytoplasm</location>
    </subcellularLocation>
</comment>
<name>A0A2K8N6R9_9BACL</name>
<evidence type="ECO:0000313" key="11">
    <source>
        <dbReference type="Proteomes" id="UP000231932"/>
    </source>
</evidence>
<dbReference type="EC" id="3.4.11.1" evidence="8"/>
<dbReference type="PANTHER" id="PTHR11963">
    <property type="entry name" value="LEUCINE AMINOPEPTIDASE-RELATED"/>
    <property type="match status" value="1"/>
</dbReference>
<dbReference type="HAMAP" id="MF_00181">
    <property type="entry name" value="Cytosol_peptidase_M17"/>
    <property type="match status" value="1"/>
</dbReference>
<dbReference type="AlphaFoldDB" id="A0A2K8N6R9"/>
<dbReference type="SUPFAM" id="SSF53187">
    <property type="entry name" value="Zn-dependent exopeptidases"/>
    <property type="match status" value="1"/>
</dbReference>
<dbReference type="InterPro" id="IPR000819">
    <property type="entry name" value="Peptidase_M17_C"/>
</dbReference>
<keyword evidence="8" id="KW-0479">Metal-binding</keyword>
<dbReference type="Proteomes" id="UP000231932">
    <property type="component" value="Chromosome"/>
</dbReference>
<feature type="domain" description="Cytosol aminopeptidase" evidence="9">
    <location>
        <begin position="322"/>
        <end position="329"/>
    </location>
</feature>
<feature type="binding site" evidence="8">
    <location>
        <position position="326"/>
    </location>
    <ligand>
        <name>Mn(2+)</name>
        <dbReference type="ChEBI" id="CHEBI:29035"/>
        <label>1</label>
    </ligand>
</feature>
<organism evidence="10 11">
    <name type="scientific">Kyrpidia spormannii</name>
    <dbReference type="NCBI Taxonomy" id="2055160"/>
    <lineage>
        <taxon>Bacteria</taxon>
        <taxon>Bacillati</taxon>
        <taxon>Bacillota</taxon>
        <taxon>Bacilli</taxon>
        <taxon>Bacillales</taxon>
        <taxon>Alicyclobacillaceae</taxon>
        <taxon>Kyrpidia</taxon>
    </lineage>
</organism>
<dbReference type="Pfam" id="PF00883">
    <property type="entry name" value="Peptidase_M17"/>
    <property type="match status" value="1"/>
</dbReference>
<dbReference type="PRINTS" id="PR00481">
    <property type="entry name" value="LAMNOPPTDASE"/>
</dbReference>
<feature type="binding site" evidence="8">
    <location>
        <position position="247"/>
    </location>
    <ligand>
        <name>Mn(2+)</name>
        <dbReference type="ChEBI" id="CHEBI:29035"/>
        <label>2</label>
    </ligand>
</feature>
<dbReference type="RefSeq" id="WP_100667585.1">
    <property type="nucleotide sequence ID" value="NZ_CP024955.1"/>
</dbReference>
<dbReference type="PROSITE" id="PS00631">
    <property type="entry name" value="CYTOSOL_AP"/>
    <property type="match status" value="1"/>
</dbReference>
<feature type="binding site" evidence="8">
    <location>
        <position position="242"/>
    </location>
    <ligand>
        <name>Mn(2+)</name>
        <dbReference type="ChEBI" id="CHEBI:29035"/>
        <label>2</label>
    </ligand>
</feature>
<evidence type="ECO:0000256" key="6">
    <source>
        <dbReference type="ARBA" id="ARBA00022801"/>
    </source>
</evidence>
<evidence type="ECO:0000256" key="3">
    <source>
        <dbReference type="ARBA" id="ARBA00009528"/>
    </source>
</evidence>
<comment type="function">
    <text evidence="7 8">Presumably involved in the processing and regular turnover of intracellular proteins. Catalyzes the removal of unsubstituted N-terminal amino acids from various peptides.</text>
</comment>
<dbReference type="OrthoDB" id="9809354at2"/>
<feature type="active site" evidence="8">
    <location>
        <position position="254"/>
    </location>
</feature>
<sequence length="476" mass="50653">MEWRVESDSPLGCHIVLLTPEFAAGSPLGLPVSERHAKKGTVTPFFRNGDGVRLWLTAGIGPEGEVQPEHIRQAMGEAGRMAVKEGWEEVAVHLPELPLPADALGRAVVEGLVLGTYRFDRYRSDPQTQRLRRVDVLRGTRESESLFAGIRRGEADAAGTCLARDLANEPANHLRPDLLASRVQEHFSGTPVEVSVYGGVKLERMDLQGLTAVGKGSRYGPRLIEMHYTGDSSKPLIALVGKGVTFDSGGISLKTQRDISDMRMDMAGAAAVIGALDVIAKLRLPVHVVGLVPAAENLPGAHSMLPGDIIRYANGTTVQVANTDAEGRLILADGLILAGKRGARTVIDIATLTGACAAALGPKIAGVFGDEGLRKLLQEVGEEVGDRVWPMPLVEEYESLLDSDYADLKNISEGPYAGAITAALFLKRFVPTGVAWAHIDMAGPMDTPKTKGYLPAGATGFGVRLLAEAVNRLASA</sequence>
<evidence type="ECO:0000256" key="8">
    <source>
        <dbReference type="HAMAP-Rule" id="MF_00181"/>
    </source>
</evidence>
<evidence type="ECO:0000256" key="7">
    <source>
        <dbReference type="ARBA" id="ARBA00049972"/>
    </source>
</evidence>
<accession>A0A2K8N6R9</accession>
<dbReference type="Gene3D" id="3.40.220.10">
    <property type="entry name" value="Leucine Aminopeptidase, subunit E, domain 1"/>
    <property type="match status" value="1"/>
</dbReference>
<dbReference type="GO" id="GO:0070006">
    <property type="term" value="F:metalloaminopeptidase activity"/>
    <property type="evidence" value="ECO:0007669"/>
    <property type="project" value="InterPro"/>
</dbReference>
<keyword evidence="5 8" id="KW-0645">Protease</keyword>
<evidence type="ECO:0000256" key="4">
    <source>
        <dbReference type="ARBA" id="ARBA00022438"/>
    </source>
</evidence>
<evidence type="ECO:0000313" key="10">
    <source>
        <dbReference type="EMBL" id="ATY84775.1"/>
    </source>
</evidence>
<evidence type="ECO:0000256" key="1">
    <source>
        <dbReference type="ARBA" id="ARBA00000135"/>
    </source>
</evidence>
<feature type="binding site" evidence="8">
    <location>
        <position position="247"/>
    </location>
    <ligand>
        <name>Mn(2+)</name>
        <dbReference type="ChEBI" id="CHEBI:29035"/>
        <label>1</label>
    </ligand>
</feature>
<evidence type="ECO:0000256" key="5">
    <source>
        <dbReference type="ARBA" id="ARBA00022670"/>
    </source>
</evidence>
<comment type="catalytic activity">
    <reaction evidence="1 8">
        <text>Release of an N-terminal amino acid, Xaa-|-Yaa-, in which Xaa is preferably Leu, but may be other amino acids including Pro although not Arg or Lys, and Yaa may be Pro. Amino acid amides and methyl esters are also readily hydrolyzed, but rates on arylamides are exceedingly low.</text>
        <dbReference type="EC" id="3.4.11.1"/>
    </reaction>
</comment>
<dbReference type="InterPro" id="IPR008283">
    <property type="entry name" value="Peptidase_M17_N"/>
</dbReference>
<dbReference type="PANTHER" id="PTHR11963:SF23">
    <property type="entry name" value="CYTOSOL AMINOPEPTIDASE"/>
    <property type="match status" value="1"/>
</dbReference>
<comment type="catalytic activity">
    <reaction evidence="2 8">
        <text>Release of an N-terminal amino acid, preferentially leucine, but not glutamic or aspartic acids.</text>
        <dbReference type="EC" id="3.4.11.10"/>
    </reaction>
</comment>
<dbReference type="EMBL" id="CP024955">
    <property type="protein sequence ID" value="ATY84775.1"/>
    <property type="molecule type" value="Genomic_DNA"/>
</dbReference>
<keyword evidence="4 8" id="KW-0031">Aminopeptidase</keyword>
<dbReference type="NCBIfam" id="NF002073">
    <property type="entry name" value="PRK00913.1-2"/>
    <property type="match status" value="1"/>
</dbReference>
<dbReference type="SUPFAM" id="SSF52949">
    <property type="entry name" value="Macro domain-like"/>
    <property type="match status" value="1"/>
</dbReference>
<dbReference type="CDD" id="cd00433">
    <property type="entry name" value="Peptidase_M17"/>
    <property type="match status" value="1"/>
</dbReference>
<keyword evidence="6 8" id="KW-0378">Hydrolase</keyword>
<evidence type="ECO:0000256" key="2">
    <source>
        <dbReference type="ARBA" id="ARBA00000967"/>
    </source>
</evidence>
<comment type="similarity">
    <text evidence="3 8">Belongs to the peptidase M17 family.</text>
</comment>
<dbReference type="Pfam" id="PF02789">
    <property type="entry name" value="Peptidase_M17_N"/>
    <property type="match status" value="1"/>
</dbReference>
<keyword evidence="8" id="KW-0464">Manganese</keyword>
<keyword evidence="8" id="KW-0963">Cytoplasm</keyword>
<reference evidence="11" key="1">
    <citation type="submission" date="2017-11" db="EMBL/GenBank/DDBJ databases">
        <title>Complete Genome Sequence of Kyrpidia sp. Strain EA-1, a thermophilic, hydrogen-oxidizing Bacterium, isolated from the Azores.</title>
        <authorList>
            <person name="Reiner J.E."/>
            <person name="Lapp C.J."/>
            <person name="Bunk B."/>
            <person name="Gescher J."/>
        </authorList>
    </citation>
    <scope>NUCLEOTIDE SEQUENCE [LARGE SCALE GENOMIC DNA]</scope>
    <source>
        <strain evidence="11">EA-1</strain>
    </source>
</reference>
<gene>
    <name evidence="8" type="primary">pepA</name>
    <name evidence="10" type="ORF">CVV65_07410</name>
</gene>
<protein>
    <recommendedName>
        <fullName evidence="8">Probable cytosol aminopeptidase</fullName>
        <ecNumber evidence="8">3.4.11.1</ecNumber>
    </recommendedName>
    <alternativeName>
        <fullName evidence="8">Leucine aminopeptidase</fullName>
        <shortName evidence="8">LAP</shortName>
        <ecNumber evidence="8">3.4.11.10</ecNumber>
    </alternativeName>
    <alternativeName>
        <fullName evidence="8">Leucyl aminopeptidase</fullName>
    </alternativeName>
</protein>
<dbReference type="GO" id="GO:0006508">
    <property type="term" value="P:proteolysis"/>
    <property type="evidence" value="ECO:0007669"/>
    <property type="project" value="UniProtKB-KW"/>
</dbReference>
<dbReference type="InterPro" id="IPR043472">
    <property type="entry name" value="Macro_dom-like"/>
</dbReference>
<dbReference type="InterPro" id="IPR011356">
    <property type="entry name" value="Leucine_aapep/pepB"/>
</dbReference>
<dbReference type="GO" id="GO:0030145">
    <property type="term" value="F:manganese ion binding"/>
    <property type="evidence" value="ECO:0007669"/>
    <property type="project" value="UniProtKB-UniRule"/>
</dbReference>
<dbReference type="InterPro" id="IPR023042">
    <property type="entry name" value="Peptidase_M17_leu_NH2_pept"/>
</dbReference>